<dbReference type="Pfam" id="PF00892">
    <property type="entry name" value="EamA"/>
    <property type="match status" value="1"/>
</dbReference>
<feature type="transmembrane region" description="Helical" evidence="2">
    <location>
        <begin position="150"/>
        <end position="167"/>
    </location>
</feature>
<dbReference type="EMBL" id="FOMD01000003">
    <property type="protein sequence ID" value="SFD15667.1"/>
    <property type="molecule type" value="Genomic_DNA"/>
</dbReference>
<reference evidence="5" key="1">
    <citation type="submission" date="2016-10" db="EMBL/GenBank/DDBJ databases">
        <authorList>
            <person name="Varghese N."/>
            <person name="Submissions S."/>
        </authorList>
    </citation>
    <scope>NUCLEOTIDE SEQUENCE [LARGE SCALE GENOMIC DNA]</scope>
    <source>
        <strain evidence="5">DSM 45962</strain>
    </source>
</reference>
<dbReference type="PANTHER" id="PTHR22911:SF137">
    <property type="entry name" value="SOLUTE CARRIER FAMILY 35 MEMBER G2-RELATED"/>
    <property type="match status" value="1"/>
</dbReference>
<evidence type="ECO:0000259" key="3">
    <source>
        <dbReference type="Pfam" id="PF00892"/>
    </source>
</evidence>
<dbReference type="AlphaFoldDB" id="A0A1I1Q131"/>
<evidence type="ECO:0000256" key="1">
    <source>
        <dbReference type="ARBA" id="ARBA00007362"/>
    </source>
</evidence>
<accession>A0A1I1Q131</accession>
<feature type="transmembrane region" description="Helical" evidence="2">
    <location>
        <begin position="179"/>
        <end position="200"/>
    </location>
</feature>
<feature type="domain" description="EamA" evidence="3">
    <location>
        <begin position="2"/>
        <end position="138"/>
    </location>
</feature>
<dbReference type="InterPro" id="IPR037185">
    <property type="entry name" value="EmrE-like"/>
</dbReference>
<keyword evidence="2" id="KW-1133">Transmembrane helix</keyword>
<gene>
    <name evidence="4" type="ORF">SAMN05661030_2548</name>
</gene>
<feature type="transmembrane region" description="Helical" evidence="2">
    <location>
        <begin position="274"/>
        <end position="292"/>
    </location>
</feature>
<dbReference type="InterPro" id="IPR000620">
    <property type="entry name" value="EamA_dom"/>
</dbReference>
<evidence type="ECO:0000256" key="2">
    <source>
        <dbReference type="SAM" id="Phobius"/>
    </source>
</evidence>
<keyword evidence="2" id="KW-0472">Membrane</keyword>
<dbReference type="SUPFAM" id="SSF103481">
    <property type="entry name" value="Multidrug resistance efflux transporter EmrE"/>
    <property type="match status" value="2"/>
</dbReference>
<evidence type="ECO:0000313" key="4">
    <source>
        <dbReference type="EMBL" id="SFD15667.1"/>
    </source>
</evidence>
<keyword evidence="5" id="KW-1185">Reference proteome</keyword>
<feature type="transmembrane region" description="Helical" evidence="2">
    <location>
        <begin position="119"/>
        <end position="138"/>
    </location>
</feature>
<sequence length="293" mass="29119">MGEALAVASLLLFSVNVLLVPAASARLEQAAGFAVALVANVVGAAVLLAGQLLLAGPPTAVRWPAVGLFALGGLLTSYAGRRAYFRSITAIGPTRAATLQASNPVFAALAGWALLGQSLPLVALVPGAAVVVGLVLVTRVPGTPGERRSWLLPGTAVALLGAATYGLGNVARGAGVGIWAEPVAGSLLGAAAGLLAFALVERDRGRLLGAVRRADPVGRRLWVLSGLLTIGAQTCLVAATRTVPVAVAVVVSAAVPVVVLPVGLLLGREVRLRPAAVVGVLLVAAGVVGLVLG</sequence>
<feature type="transmembrane region" description="Helical" evidence="2">
    <location>
        <begin position="245"/>
        <end position="267"/>
    </location>
</feature>
<name>A0A1I1Q131_9ACTN</name>
<comment type="similarity">
    <text evidence="1">Belongs to the EamA transporter family.</text>
</comment>
<evidence type="ECO:0000313" key="5">
    <source>
        <dbReference type="Proteomes" id="UP000199022"/>
    </source>
</evidence>
<protein>
    <submittedName>
        <fullName evidence="4">EamA-like transporter family protein</fullName>
    </submittedName>
</protein>
<feature type="transmembrane region" description="Helical" evidence="2">
    <location>
        <begin position="221"/>
        <end position="239"/>
    </location>
</feature>
<proteinExistence type="inferred from homology"/>
<dbReference type="STRING" id="1225127.SAMN05661030_2548"/>
<organism evidence="4 5">
    <name type="scientific">Klenkia taihuensis</name>
    <dbReference type="NCBI Taxonomy" id="1225127"/>
    <lineage>
        <taxon>Bacteria</taxon>
        <taxon>Bacillati</taxon>
        <taxon>Actinomycetota</taxon>
        <taxon>Actinomycetes</taxon>
        <taxon>Geodermatophilales</taxon>
        <taxon>Geodermatophilaceae</taxon>
        <taxon>Klenkia</taxon>
    </lineage>
</organism>
<dbReference type="PANTHER" id="PTHR22911">
    <property type="entry name" value="ACYL-MALONYL CONDENSING ENZYME-RELATED"/>
    <property type="match status" value="1"/>
</dbReference>
<dbReference type="GO" id="GO:0016020">
    <property type="term" value="C:membrane"/>
    <property type="evidence" value="ECO:0007669"/>
    <property type="project" value="InterPro"/>
</dbReference>
<feature type="transmembrane region" description="Helical" evidence="2">
    <location>
        <begin position="61"/>
        <end position="79"/>
    </location>
</feature>
<keyword evidence="2" id="KW-0812">Transmembrane</keyword>
<feature type="transmembrane region" description="Helical" evidence="2">
    <location>
        <begin position="32"/>
        <end position="54"/>
    </location>
</feature>
<dbReference type="Proteomes" id="UP000199022">
    <property type="component" value="Unassembled WGS sequence"/>
</dbReference>
<dbReference type="RefSeq" id="WP_091559232.1">
    <property type="nucleotide sequence ID" value="NZ_BNAC01000001.1"/>
</dbReference>
<dbReference type="OrthoDB" id="6707571at2"/>